<protein>
    <recommendedName>
        <fullName evidence="1">Thioredoxin-like fold domain-containing protein</fullName>
    </recommendedName>
</protein>
<dbReference type="OrthoDB" id="119649at2"/>
<dbReference type="Gene3D" id="3.40.30.10">
    <property type="entry name" value="Glutaredoxin"/>
    <property type="match status" value="1"/>
</dbReference>
<dbReference type="Proteomes" id="UP000239735">
    <property type="component" value="Unassembled WGS sequence"/>
</dbReference>
<dbReference type="EMBL" id="OKRB01000002">
    <property type="protein sequence ID" value="SPE17477.1"/>
    <property type="molecule type" value="Genomic_DNA"/>
</dbReference>
<dbReference type="SUPFAM" id="SSF52833">
    <property type="entry name" value="Thioredoxin-like"/>
    <property type="match status" value="1"/>
</dbReference>
<sequence>MRSILATHFPKRRARAISHRTISLRARLLAALAPAALLASVIFCPAVAAHAQFGPPATTPVHDPAALKPPPGAKVAIIEFEDLECPDCAFANPVLKQAAEQYHIPWLRHDFPLPFHNWSFQAAVNARFFDTKSKTLGDEYRDYIFANQISIETPAQLQQFTQKFAQAHGVALPFAVDPMGKFAQAVKEDYALGQRIGIEHTPTIWIVTNGSHVAPFVEVVDRSKLYQLIDQAIAETRGH</sequence>
<reference evidence="3" key="1">
    <citation type="submission" date="2018-02" db="EMBL/GenBank/DDBJ databases">
        <authorList>
            <person name="Hausmann B."/>
        </authorList>
    </citation>
    <scope>NUCLEOTIDE SEQUENCE [LARGE SCALE GENOMIC DNA]</scope>
    <source>
        <strain evidence="3">Peat soil MAG SbA5</strain>
    </source>
</reference>
<dbReference type="InterPro" id="IPR036249">
    <property type="entry name" value="Thioredoxin-like_sf"/>
</dbReference>
<evidence type="ECO:0000313" key="2">
    <source>
        <dbReference type="EMBL" id="SPE17477.1"/>
    </source>
</evidence>
<name>A0A2N9L2C6_9BACT</name>
<evidence type="ECO:0000313" key="3">
    <source>
        <dbReference type="Proteomes" id="UP000239735"/>
    </source>
</evidence>
<feature type="domain" description="Thioredoxin-like fold" evidence="1">
    <location>
        <begin position="72"/>
        <end position="206"/>
    </location>
</feature>
<accession>A0A2N9L2C6</accession>
<dbReference type="Pfam" id="PF13462">
    <property type="entry name" value="Thioredoxin_4"/>
    <property type="match status" value="1"/>
</dbReference>
<evidence type="ECO:0000259" key="1">
    <source>
        <dbReference type="Pfam" id="PF13462"/>
    </source>
</evidence>
<dbReference type="InterPro" id="IPR012336">
    <property type="entry name" value="Thioredoxin-like_fold"/>
</dbReference>
<proteinExistence type="predicted"/>
<dbReference type="AlphaFoldDB" id="A0A2N9L2C6"/>
<organism evidence="2 3">
    <name type="scientific">Candidatus Sulfuritelmatomonas gaucii</name>
    <dbReference type="NCBI Taxonomy" id="2043161"/>
    <lineage>
        <taxon>Bacteria</taxon>
        <taxon>Pseudomonadati</taxon>
        <taxon>Acidobacteriota</taxon>
        <taxon>Terriglobia</taxon>
        <taxon>Terriglobales</taxon>
        <taxon>Acidobacteriaceae</taxon>
        <taxon>Candidatus Sulfuritelmatomonas</taxon>
    </lineage>
</organism>
<gene>
    <name evidence="2" type="ORF">SBA5_100075</name>
</gene>